<dbReference type="PANTHER" id="PTHR30349:SF64">
    <property type="entry name" value="PROPHAGE INTEGRASE INTD-RELATED"/>
    <property type="match status" value="1"/>
</dbReference>
<evidence type="ECO:0000313" key="9">
    <source>
        <dbReference type="Proteomes" id="UP001596067"/>
    </source>
</evidence>
<dbReference type="InterPro" id="IPR011010">
    <property type="entry name" value="DNA_brk_join_enz"/>
</dbReference>
<feature type="domain" description="Tyr recombinase" evidence="6">
    <location>
        <begin position="180"/>
        <end position="375"/>
    </location>
</feature>
<comment type="similarity">
    <text evidence="1">Belongs to the 'phage' integrase family.</text>
</comment>
<proteinExistence type="inferred from homology"/>
<dbReference type="PROSITE" id="PS51900">
    <property type="entry name" value="CB"/>
    <property type="match status" value="1"/>
</dbReference>
<name>A0ABW1EZB0_9ACTN</name>
<evidence type="ECO:0000256" key="3">
    <source>
        <dbReference type="ARBA" id="ARBA00023172"/>
    </source>
</evidence>
<dbReference type="EMBL" id="JBHSOD010000027">
    <property type="protein sequence ID" value="MFC5887446.1"/>
    <property type="molecule type" value="Genomic_DNA"/>
</dbReference>
<gene>
    <name evidence="8" type="ORF">ACFP0N_20965</name>
</gene>
<dbReference type="Pfam" id="PF00589">
    <property type="entry name" value="Phage_integrase"/>
    <property type="match status" value="1"/>
</dbReference>
<dbReference type="Gene3D" id="1.10.443.10">
    <property type="entry name" value="Intergrase catalytic core"/>
    <property type="match status" value="1"/>
</dbReference>
<evidence type="ECO:0000313" key="8">
    <source>
        <dbReference type="EMBL" id="MFC5887446.1"/>
    </source>
</evidence>
<dbReference type="InterPro" id="IPR010998">
    <property type="entry name" value="Integrase_recombinase_N"/>
</dbReference>
<keyword evidence="5" id="KW-0175">Coiled coil</keyword>
<dbReference type="InterPro" id="IPR013762">
    <property type="entry name" value="Integrase-like_cat_sf"/>
</dbReference>
<dbReference type="CDD" id="cd01189">
    <property type="entry name" value="INT_ICEBs1_C_like"/>
    <property type="match status" value="1"/>
</dbReference>
<feature type="domain" description="Core-binding (CB)" evidence="7">
    <location>
        <begin position="79"/>
        <end position="166"/>
    </location>
</feature>
<evidence type="ECO:0000256" key="4">
    <source>
        <dbReference type="PROSITE-ProRule" id="PRU01248"/>
    </source>
</evidence>
<evidence type="ECO:0000256" key="1">
    <source>
        <dbReference type="ARBA" id="ARBA00008857"/>
    </source>
</evidence>
<evidence type="ECO:0000259" key="7">
    <source>
        <dbReference type="PROSITE" id="PS51900"/>
    </source>
</evidence>
<dbReference type="PROSITE" id="PS51898">
    <property type="entry name" value="TYR_RECOMBINASE"/>
    <property type="match status" value="1"/>
</dbReference>
<keyword evidence="3" id="KW-0233">DNA recombination</keyword>
<keyword evidence="2 4" id="KW-0238">DNA-binding</keyword>
<organism evidence="8 9">
    <name type="scientific">Kitasatospora aburaviensis</name>
    <dbReference type="NCBI Taxonomy" id="67265"/>
    <lineage>
        <taxon>Bacteria</taxon>
        <taxon>Bacillati</taxon>
        <taxon>Actinomycetota</taxon>
        <taxon>Actinomycetes</taxon>
        <taxon>Kitasatosporales</taxon>
        <taxon>Streptomycetaceae</taxon>
        <taxon>Kitasatospora</taxon>
    </lineage>
</organism>
<evidence type="ECO:0000256" key="2">
    <source>
        <dbReference type="ARBA" id="ARBA00023125"/>
    </source>
</evidence>
<dbReference type="Proteomes" id="UP001596067">
    <property type="component" value="Unassembled WGS sequence"/>
</dbReference>
<dbReference type="RefSeq" id="WP_313765194.1">
    <property type="nucleotide sequence ID" value="NZ_BAAAVH010000018.1"/>
</dbReference>
<protein>
    <submittedName>
        <fullName evidence="8">Tyrosine-type recombinase/integrase</fullName>
    </submittedName>
</protein>
<dbReference type="Gene3D" id="1.10.150.130">
    <property type="match status" value="1"/>
</dbReference>
<keyword evidence="9" id="KW-1185">Reference proteome</keyword>
<comment type="caution">
    <text evidence="8">The sequence shown here is derived from an EMBL/GenBank/DDBJ whole genome shotgun (WGS) entry which is preliminary data.</text>
</comment>
<dbReference type="InterPro" id="IPR002104">
    <property type="entry name" value="Integrase_catalytic"/>
</dbReference>
<sequence length="418" mass="46445">MSRVWIEDRIDHADYKAAVARARVTGRRAPGRYRVRWYDPTGKPKAKVVTRKVDAEAERTKIESKLTDGTYRDPNLAKVKLAVVADEWLGSLVHTKRSTLGRYRGAYLVHILPRWGTTPLNQIKFEDVAKWLADLLSGDATGGRKLKPRSVRKIYNVFNLILGFALRSERLSVNPAQGMKLPKALPADHVYLTHVQVEELADAAKEYRLLVLVLAYTGLRLGEAIALKAGRVDLDTRRAHIVEAYAQEYNSGQIYLDTPKDHERRSVPLPAFLVKELREYMKDLSPNDLLFTAPEGGPVNPNNFRRRQFGPAVTAAGLADLGITPHKLRHTAASLAIAAGADVKVVQTMLGHKTATMTLDVYGHLWPDRLDEVSRKMNKARAEQLAKAKAKAEKAEKKARKAAATLAALEQCPDASSA</sequence>
<dbReference type="PANTHER" id="PTHR30349">
    <property type="entry name" value="PHAGE INTEGRASE-RELATED"/>
    <property type="match status" value="1"/>
</dbReference>
<evidence type="ECO:0000256" key="5">
    <source>
        <dbReference type="SAM" id="Coils"/>
    </source>
</evidence>
<dbReference type="SUPFAM" id="SSF56349">
    <property type="entry name" value="DNA breaking-rejoining enzymes"/>
    <property type="match status" value="1"/>
</dbReference>
<feature type="coiled-coil region" evidence="5">
    <location>
        <begin position="378"/>
        <end position="412"/>
    </location>
</feature>
<reference evidence="9" key="1">
    <citation type="journal article" date="2019" name="Int. J. Syst. Evol. Microbiol.">
        <title>The Global Catalogue of Microorganisms (GCM) 10K type strain sequencing project: providing services to taxonomists for standard genome sequencing and annotation.</title>
        <authorList>
            <consortium name="The Broad Institute Genomics Platform"/>
            <consortium name="The Broad Institute Genome Sequencing Center for Infectious Disease"/>
            <person name="Wu L."/>
            <person name="Ma J."/>
        </authorList>
    </citation>
    <scope>NUCLEOTIDE SEQUENCE [LARGE SCALE GENOMIC DNA]</scope>
    <source>
        <strain evidence="9">CGMCC 4.1469</strain>
    </source>
</reference>
<accession>A0ABW1EZB0</accession>
<evidence type="ECO:0000259" key="6">
    <source>
        <dbReference type="PROSITE" id="PS51898"/>
    </source>
</evidence>
<dbReference type="InterPro" id="IPR044068">
    <property type="entry name" value="CB"/>
</dbReference>
<dbReference type="InterPro" id="IPR050090">
    <property type="entry name" value="Tyrosine_recombinase_XerCD"/>
</dbReference>